<accession>X1EK73</accession>
<dbReference type="EMBL" id="BARU01009188">
    <property type="protein sequence ID" value="GAH33741.1"/>
    <property type="molecule type" value="Genomic_DNA"/>
</dbReference>
<dbReference type="InterPro" id="IPR027417">
    <property type="entry name" value="P-loop_NTPase"/>
</dbReference>
<evidence type="ECO:0008006" key="2">
    <source>
        <dbReference type="Google" id="ProtNLM"/>
    </source>
</evidence>
<dbReference type="Gene3D" id="3.40.50.300">
    <property type="entry name" value="P-loop containing nucleotide triphosphate hydrolases"/>
    <property type="match status" value="1"/>
</dbReference>
<comment type="caution">
    <text evidence="1">The sequence shown here is derived from an EMBL/GenBank/DDBJ whole genome shotgun (WGS) entry which is preliminary data.</text>
</comment>
<name>X1EK73_9ZZZZ</name>
<dbReference type="SUPFAM" id="SSF52540">
    <property type="entry name" value="P-loop containing nucleoside triphosphate hydrolases"/>
    <property type="match status" value="1"/>
</dbReference>
<protein>
    <recommendedName>
        <fullName evidence="2">Helicase C-terminal domain-containing protein</fullName>
    </recommendedName>
</protein>
<gene>
    <name evidence="1" type="ORF">S03H2_17777</name>
</gene>
<organism evidence="1">
    <name type="scientific">marine sediment metagenome</name>
    <dbReference type="NCBI Taxonomy" id="412755"/>
    <lineage>
        <taxon>unclassified sequences</taxon>
        <taxon>metagenomes</taxon>
        <taxon>ecological metagenomes</taxon>
    </lineage>
</organism>
<evidence type="ECO:0000313" key="1">
    <source>
        <dbReference type="EMBL" id="GAH33741.1"/>
    </source>
</evidence>
<dbReference type="AlphaFoldDB" id="X1EK73"/>
<sequence length="200" mass="23453">IEASGVKAAIRYMENLQSRVVKLEEVEYIKNLHINFVRTPIFAEFLEELNQISEKTNHPKFARLKQIVHQLKLKRNFSQFQVIASNKSVLASLPSYFDEIGMRSKIVSPSRKKEKERLIDDFKNGKIHVLISSKVLSIKSDALIFFNNPIKYTTFVERVGSESEVYILLTHRSNEERVYHNLETNHHREELYLFLIQDGF</sequence>
<proteinExistence type="predicted"/>
<feature type="non-terminal residue" evidence="1">
    <location>
        <position position="1"/>
    </location>
</feature>
<reference evidence="1" key="1">
    <citation type="journal article" date="2014" name="Front. Microbiol.">
        <title>High frequency of phylogenetically diverse reductive dehalogenase-homologous genes in deep subseafloor sedimentary metagenomes.</title>
        <authorList>
            <person name="Kawai M."/>
            <person name="Futagami T."/>
            <person name="Toyoda A."/>
            <person name="Takaki Y."/>
            <person name="Nishi S."/>
            <person name="Hori S."/>
            <person name="Arai W."/>
            <person name="Tsubouchi T."/>
            <person name="Morono Y."/>
            <person name="Uchiyama I."/>
            <person name="Ito T."/>
            <person name="Fujiyama A."/>
            <person name="Inagaki F."/>
            <person name="Takami H."/>
        </authorList>
    </citation>
    <scope>NUCLEOTIDE SEQUENCE</scope>
    <source>
        <strain evidence="1">Expedition CK06-06</strain>
    </source>
</reference>